<evidence type="ECO:0000256" key="1">
    <source>
        <dbReference type="PROSITE-ProRule" id="PRU00176"/>
    </source>
</evidence>
<dbReference type="GO" id="GO:0003723">
    <property type="term" value="F:RNA binding"/>
    <property type="evidence" value="ECO:0007669"/>
    <property type="project" value="UniProtKB-UniRule"/>
</dbReference>
<dbReference type="InterPro" id="IPR012677">
    <property type="entry name" value="Nucleotide-bd_a/b_plait_sf"/>
</dbReference>
<dbReference type="Pfam" id="PF00076">
    <property type="entry name" value="RRM_1"/>
    <property type="match status" value="1"/>
</dbReference>
<evidence type="ECO:0000313" key="4">
    <source>
        <dbReference type="EMBL" id="EIW51181.1"/>
    </source>
</evidence>
<dbReference type="EMBL" id="JH711979">
    <property type="protein sequence ID" value="EIW51181.1"/>
    <property type="molecule type" value="Genomic_DNA"/>
</dbReference>
<evidence type="ECO:0000313" key="5">
    <source>
        <dbReference type="Proteomes" id="UP000054317"/>
    </source>
</evidence>
<dbReference type="InterPro" id="IPR035979">
    <property type="entry name" value="RBD_domain_sf"/>
</dbReference>
<keyword evidence="1" id="KW-0694">RNA-binding</keyword>
<reference evidence="5" key="1">
    <citation type="journal article" date="2012" name="Science">
        <title>The Paleozoic origin of enzymatic lignin decomposition reconstructed from 31 fungal genomes.</title>
        <authorList>
            <person name="Floudas D."/>
            <person name="Binder M."/>
            <person name="Riley R."/>
            <person name="Barry K."/>
            <person name="Blanchette R.A."/>
            <person name="Henrissat B."/>
            <person name="Martinez A.T."/>
            <person name="Otillar R."/>
            <person name="Spatafora J.W."/>
            <person name="Yadav J.S."/>
            <person name="Aerts A."/>
            <person name="Benoit I."/>
            <person name="Boyd A."/>
            <person name="Carlson A."/>
            <person name="Copeland A."/>
            <person name="Coutinho P.M."/>
            <person name="de Vries R.P."/>
            <person name="Ferreira P."/>
            <person name="Findley K."/>
            <person name="Foster B."/>
            <person name="Gaskell J."/>
            <person name="Glotzer D."/>
            <person name="Gorecki P."/>
            <person name="Heitman J."/>
            <person name="Hesse C."/>
            <person name="Hori C."/>
            <person name="Igarashi K."/>
            <person name="Jurgens J.A."/>
            <person name="Kallen N."/>
            <person name="Kersten P."/>
            <person name="Kohler A."/>
            <person name="Kuees U."/>
            <person name="Kumar T.K.A."/>
            <person name="Kuo A."/>
            <person name="LaButti K."/>
            <person name="Larrondo L.F."/>
            <person name="Lindquist E."/>
            <person name="Ling A."/>
            <person name="Lombard V."/>
            <person name="Lucas S."/>
            <person name="Lundell T."/>
            <person name="Martin R."/>
            <person name="McLaughlin D.J."/>
            <person name="Morgenstern I."/>
            <person name="Morin E."/>
            <person name="Murat C."/>
            <person name="Nagy L.G."/>
            <person name="Nolan M."/>
            <person name="Ohm R.A."/>
            <person name="Patyshakuliyeva A."/>
            <person name="Rokas A."/>
            <person name="Ruiz-Duenas F.J."/>
            <person name="Sabat G."/>
            <person name="Salamov A."/>
            <person name="Samejima M."/>
            <person name="Schmutz J."/>
            <person name="Slot J.C."/>
            <person name="St John F."/>
            <person name="Stenlid J."/>
            <person name="Sun H."/>
            <person name="Sun S."/>
            <person name="Syed K."/>
            <person name="Tsang A."/>
            <person name="Wiebenga A."/>
            <person name="Young D."/>
            <person name="Pisabarro A."/>
            <person name="Eastwood D.C."/>
            <person name="Martin F."/>
            <person name="Cullen D."/>
            <person name="Grigoriev I.V."/>
            <person name="Hibbett D.S."/>
        </authorList>
    </citation>
    <scope>NUCLEOTIDE SEQUENCE [LARGE SCALE GENOMIC DNA]</scope>
    <source>
        <strain evidence="5">FP-101664</strain>
    </source>
</reference>
<proteinExistence type="predicted"/>
<feature type="compositionally biased region" description="Pro residues" evidence="2">
    <location>
        <begin position="1"/>
        <end position="20"/>
    </location>
</feature>
<keyword evidence="5" id="KW-1185">Reference proteome</keyword>
<organism evidence="4 5">
    <name type="scientific">Trametes versicolor (strain FP-101664)</name>
    <name type="common">White-rot fungus</name>
    <name type="synonym">Coriolus versicolor</name>
    <dbReference type="NCBI Taxonomy" id="717944"/>
    <lineage>
        <taxon>Eukaryota</taxon>
        <taxon>Fungi</taxon>
        <taxon>Dikarya</taxon>
        <taxon>Basidiomycota</taxon>
        <taxon>Agaricomycotina</taxon>
        <taxon>Agaricomycetes</taxon>
        <taxon>Polyporales</taxon>
        <taxon>Polyporaceae</taxon>
        <taxon>Trametes</taxon>
    </lineage>
</organism>
<feature type="domain" description="RRM" evidence="3">
    <location>
        <begin position="72"/>
        <end position="133"/>
    </location>
</feature>
<dbReference type="Gene3D" id="3.30.70.330">
    <property type="match status" value="1"/>
</dbReference>
<name>R7S635_TRAVS</name>
<dbReference type="SUPFAM" id="SSF54928">
    <property type="entry name" value="RNA-binding domain, RBD"/>
    <property type="match status" value="1"/>
</dbReference>
<accession>R7S635</accession>
<dbReference type="Proteomes" id="UP000054317">
    <property type="component" value="Unassembled WGS sequence"/>
</dbReference>
<feature type="region of interest" description="Disordered" evidence="2">
    <location>
        <begin position="1"/>
        <end position="23"/>
    </location>
</feature>
<gene>
    <name evidence="4" type="ORF">TRAVEDRAFT_54808</name>
</gene>
<dbReference type="InterPro" id="IPR000504">
    <property type="entry name" value="RRM_dom"/>
</dbReference>
<dbReference type="KEGG" id="tvs:TRAVEDRAFT_54808"/>
<dbReference type="GeneID" id="19417544"/>
<dbReference type="RefSeq" id="XP_008045934.1">
    <property type="nucleotide sequence ID" value="XM_008047743.1"/>
</dbReference>
<dbReference type="PROSITE" id="PS50102">
    <property type="entry name" value="RRM"/>
    <property type="match status" value="1"/>
</dbReference>
<evidence type="ECO:0000259" key="3">
    <source>
        <dbReference type="PROSITE" id="PS50102"/>
    </source>
</evidence>
<sequence>PQQQQPPPHAAPAPAAPAPSAPKTWASLAATGAKSWGTAVAAQSRGTSEAPAPSTRQDAHPALIAAQNVQTAQCFIKGVTENITDAALRTTLTARFGPVKELEIVRSKVCAFLEFNQLEATRQRPVRRRRAKSSRSPVFGVV</sequence>
<dbReference type="AlphaFoldDB" id="R7S635"/>
<dbReference type="OrthoDB" id="339151at2759"/>
<evidence type="ECO:0000256" key="2">
    <source>
        <dbReference type="SAM" id="MobiDB-lite"/>
    </source>
</evidence>
<feature type="non-terminal residue" evidence="4">
    <location>
        <position position="1"/>
    </location>
</feature>
<protein>
    <recommendedName>
        <fullName evidence="3">RRM domain-containing protein</fullName>
    </recommendedName>
</protein>
<feature type="region of interest" description="Disordered" evidence="2">
    <location>
        <begin position="36"/>
        <end position="59"/>
    </location>
</feature>